<evidence type="ECO:0000313" key="14">
    <source>
        <dbReference type="EMBL" id="AEV94612.1"/>
    </source>
</evidence>
<dbReference type="PANTHER" id="PTHR30540">
    <property type="entry name" value="OSMOTIC STRESS POTASSIUM TRANSPORTER"/>
    <property type="match status" value="1"/>
</dbReference>
<feature type="transmembrane region" description="Helical" evidence="11">
    <location>
        <begin position="347"/>
        <end position="369"/>
    </location>
</feature>
<dbReference type="Pfam" id="PF22776">
    <property type="entry name" value="K_trans_C"/>
    <property type="match status" value="1"/>
</dbReference>
<dbReference type="KEGG" id="pce:PECL_300"/>
<dbReference type="InterPro" id="IPR003855">
    <property type="entry name" value="K+_transporter"/>
</dbReference>
<evidence type="ECO:0000256" key="1">
    <source>
        <dbReference type="ARBA" id="ARBA00004141"/>
    </source>
</evidence>
<keyword evidence="3 11" id="KW-1003">Cell membrane</keyword>
<protein>
    <recommendedName>
        <fullName evidence="11">Probable potassium transport system protein Kup</fullName>
    </recommendedName>
</protein>
<dbReference type="GO" id="GO:0015293">
    <property type="term" value="F:symporter activity"/>
    <property type="evidence" value="ECO:0007669"/>
    <property type="project" value="UniProtKB-UniRule"/>
</dbReference>
<accession>G8PAQ3</accession>
<keyword evidence="4 11" id="KW-0633">Potassium transport</keyword>
<dbReference type="eggNOG" id="COG3158">
    <property type="taxonomic scope" value="Bacteria"/>
</dbReference>
<evidence type="ECO:0000256" key="10">
    <source>
        <dbReference type="ARBA" id="ARBA00023136"/>
    </source>
</evidence>
<keyword evidence="10 11" id="KW-0472">Membrane</keyword>
<dbReference type="RefSeq" id="WP_014214810.1">
    <property type="nucleotide sequence ID" value="NC_016605.1"/>
</dbReference>
<dbReference type="PATRIC" id="fig|701521.8.peg.280"/>
<dbReference type="EMBL" id="CP003137">
    <property type="protein sequence ID" value="AEV94612.1"/>
    <property type="molecule type" value="Genomic_DNA"/>
</dbReference>
<gene>
    <name evidence="11 14" type="primary">kup</name>
    <name evidence="14" type="ordered locus">PECL_300</name>
</gene>
<evidence type="ECO:0000256" key="6">
    <source>
        <dbReference type="ARBA" id="ARBA00022847"/>
    </source>
</evidence>
<dbReference type="InterPro" id="IPR023051">
    <property type="entry name" value="Kup"/>
</dbReference>
<dbReference type="AlphaFoldDB" id="G8PAQ3"/>
<evidence type="ECO:0000256" key="11">
    <source>
        <dbReference type="HAMAP-Rule" id="MF_01522"/>
    </source>
</evidence>
<evidence type="ECO:0000256" key="2">
    <source>
        <dbReference type="ARBA" id="ARBA00022448"/>
    </source>
</evidence>
<dbReference type="PANTHER" id="PTHR30540:SF83">
    <property type="entry name" value="K+ POTASSIUM TRANSPORTER"/>
    <property type="match status" value="1"/>
</dbReference>
<feature type="transmembrane region" description="Helical" evidence="11">
    <location>
        <begin position="249"/>
        <end position="269"/>
    </location>
</feature>
<comment type="function">
    <text evidence="11">Transport of potassium into the cell. Likely operates as a K(+):H(+) symporter.</text>
</comment>
<comment type="catalytic activity">
    <reaction evidence="11">
        <text>K(+)(in) + H(+)(in) = K(+)(out) + H(+)(out)</text>
        <dbReference type="Rhea" id="RHEA:28490"/>
        <dbReference type="ChEBI" id="CHEBI:15378"/>
        <dbReference type="ChEBI" id="CHEBI:29103"/>
    </reaction>
</comment>
<keyword evidence="6 11" id="KW-0769">Symport</keyword>
<keyword evidence="2 11" id="KW-0813">Transport</keyword>
<evidence type="ECO:0000259" key="12">
    <source>
        <dbReference type="Pfam" id="PF02705"/>
    </source>
</evidence>
<feature type="transmembrane region" description="Helical" evidence="11">
    <location>
        <begin position="173"/>
        <end position="193"/>
    </location>
</feature>
<feature type="transmembrane region" description="Helical" evidence="11">
    <location>
        <begin position="430"/>
        <end position="450"/>
    </location>
</feature>
<feature type="transmembrane region" description="Helical" evidence="11">
    <location>
        <begin position="12"/>
        <end position="32"/>
    </location>
</feature>
<evidence type="ECO:0000259" key="13">
    <source>
        <dbReference type="Pfam" id="PF22776"/>
    </source>
</evidence>
<evidence type="ECO:0000313" key="15">
    <source>
        <dbReference type="Proteomes" id="UP000005444"/>
    </source>
</evidence>
<name>G8PAQ3_PEDCP</name>
<dbReference type="GO" id="GO:0005886">
    <property type="term" value="C:plasma membrane"/>
    <property type="evidence" value="ECO:0007669"/>
    <property type="project" value="UniProtKB-SubCell"/>
</dbReference>
<keyword evidence="7 11" id="KW-0630">Potassium</keyword>
<evidence type="ECO:0000256" key="4">
    <source>
        <dbReference type="ARBA" id="ARBA00022538"/>
    </source>
</evidence>
<feature type="domain" description="K+ potassium transporter integral membrane" evidence="12">
    <location>
        <begin position="15"/>
        <end position="468"/>
    </location>
</feature>
<keyword evidence="8 11" id="KW-1133">Transmembrane helix</keyword>
<feature type="transmembrane region" description="Helical" evidence="11">
    <location>
        <begin position="375"/>
        <end position="393"/>
    </location>
</feature>
<feature type="transmembrane region" description="Helical" evidence="11">
    <location>
        <begin position="99"/>
        <end position="123"/>
    </location>
</feature>
<dbReference type="InterPro" id="IPR053951">
    <property type="entry name" value="K_trans_N"/>
</dbReference>
<dbReference type="HOGENOM" id="CLU_008142_4_1_9"/>
<keyword evidence="15" id="KW-1185">Reference proteome</keyword>
<proteinExistence type="inferred from homology"/>
<feature type="domain" description="K+ potassium transporter C-terminal" evidence="13">
    <location>
        <begin position="499"/>
        <end position="650"/>
    </location>
</feature>
<dbReference type="InterPro" id="IPR053952">
    <property type="entry name" value="K_trans_C"/>
</dbReference>
<sequence>MSLSKSIHKKSFFGMLITLGIVYGDIGTSPLYVMNAIVSDAGKFGNAKPEYIIGSISLIFWTLMLITTIKYVIIAMKADNNHEGGIFALYALVRKRGKWLVVPALIGGAALLADGTLTPAVTVTSAIEGLKGRTIGMINISNSQMMVLISVSIILFVLFLTQRFGTAAIGRSFGPIMLLWFVFLGVAGVINIGPHWDILRAISPLYAIEILFSPVNKAGIFILGSIFLATTGAEALYSDMGHVGKANIYWTWPFVFAMLMLNYFGQGVWMLNNYNNPAFTHMSDINPFYEMVPQNFQLFAIIIATLAAVIASQALITGSFTLVNEAIILKFLPRLKITHPSKIRGQIYIGGVNWILFVLTMGIVWFFQTSQHMEAAYGLAITITMLMTTMLLYEFMRQKFSFGAGLAVLLGFGTLESVFLIASLTKFIHGGYLTLLLTLLILSVMYVWYFGNKRRESYVRDSEYVSLTDYVEQLQSLSHNQHFPIYATNLVYLAKVLPNDKYRVKRNVVSSILDQQPKRAKVYWFVTINETNEPFDSYYTVDLMGTENVVSVQLYLGFKKNQNVNSYLRQIIQDLISENVIETQKTCYGTNLNRTVGDFKYVIISQQLVDLGSNPEVKRWDQLLIGGRVLLQNITTSPAIWYGLEYSTVAEETDPLFTYRKYDIMFKQRRIINWKHKIKK</sequence>
<evidence type="ECO:0000256" key="7">
    <source>
        <dbReference type="ARBA" id="ARBA00022958"/>
    </source>
</evidence>
<feature type="transmembrane region" description="Helical" evidence="11">
    <location>
        <begin position="298"/>
        <end position="327"/>
    </location>
</feature>
<dbReference type="Pfam" id="PF02705">
    <property type="entry name" value="K_trans"/>
    <property type="match status" value="1"/>
</dbReference>
<organism evidence="14 15">
    <name type="scientific">Pediococcus claussenii (strain ATCC BAA-344 / DSM 14800 / JCM 18046 / KCTC 3811 / LMG 21948 / P06)</name>
    <dbReference type="NCBI Taxonomy" id="701521"/>
    <lineage>
        <taxon>Bacteria</taxon>
        <taxon>Bacillati</taxon>
        <taxon>Bacillota</taxon>
        <taxon>Bacilli</taxon>
        <taxon>Lactobacillales</taxon>
        <taxon>Lactobacillaceae</taxon>
        <taxon>Pediococcus</taxon>
    </lineage>
</organism>
<dbReference type="Proteomes" id="UP000005444">
    <property type="component" value="Chromosome"/>
</dbReference>
<keyword evidence="9 11" id="KW-0406">Ion transport</keyword>
<evidence type="ECO:0000256" key="3">
    <source>
        <dbReference type="ARBA" id="ARBA00022475"/>
    </source>
</evidence>
<evidence type="ECO:0000256" key="8">
    <source>
        <dbReference type="ARBA" id="ARBA00022989"/>
    </source>
</evidence>
<evidence type="ECO:0000256" key="9">
    <source>
        <dbReference type="ARBA" id="ARBA00023065"/>
    </source>
</evidence>
<comment type="subcellular location">
    <subcellularLocation>
        <location evidence="11">Cell membrane</location>
        <topology evidence="11">Multi-pass membrane protein</topology>
    </subcellularLocation>
    <subcellularLocation>
        <location evidence="1">Membrane</location>
        <topology evidence="1">Multi-pass membrane protein</topology>
    </subcellularLocation>
</comment>
<reference evidence="14 15" key="1">
    <citation type="journal article" date="2012" name="J. Bacteriol.">
        <title>Complete Genome Sequence of the Beer Spoilage Organism Pediococcus claussenii ATCC BAA-344T.</title>
        <authorList>
            <person name="Pittet V."/>
            <person name="Abegunde T."/>
            <person name="Marfleet T."/>
            <person name="Haakensen M."/>
            <person name="Morrow K."/>
            <person name="Jayaprakash T."/>
            <person name="Schroeder K."/>
            <person name="Trost B."/>
            <person name="Byrns S."/>
            <person name="Bergsveinson J."/>
            <person name="Kusalik A."/>
            <person name="Ziola B."/>
        </authorList>
    </citation>
    <scope>NUCLEOTIDE SEQUENCE [LARGE SCALE GENOMIC DNA]</scope>
    <source>
        <strain evidence="14 15">ATCC BAA-344</strain>
    </source>
</reference>
<dbReference type="HAMAP" id="MF_01522">
    <property type="entry name" value="Kup"/>
    <property type="match status" value="1"/>
</dbReference>
<dbReference type="GO" id="GO:0015079">
    <property type="term" value="F:potassium ion transmembrane transporter activity"/>
    <property type="evidence" value="ECO:0007669"/>
    <property type="project" value="UniProtKB-UniRule"/>
</dbReference>
<keyword evidence="5 11" id="KW-0812">Transmembrane</keyword>
<comment type="similarity">
    <text evidence="11">Belongs to the HAK/KUP transporter (TC 2.A.72) family.</text>
</comment>
<evidence type="ECO:0000256" key="5">
    <source>
        <dbReference type="ARBA" id="ARBA00022692"/>
    </source>
</evidence>
<feature type="transmembrane region" description="Helical" evidence="11">
    <location>
        <begin position="400"/>
        <end position="424"/>
    </location>
</feature>
<feature type="transmembrane region" description="Helical" evidence="11">
    <location>
        <begin position="143"/>
        <end position="161"/>
    </location>
</feature>
<feature type="transmembrane region" description="Helical" evidence="11">
    <location>
        <begin position="52"/>
        <end position="73"/>
    </location>
</feature>